<name>A0AB74D411_9BURK</name>
<sequence>MATMHDTEAREVIHHTAMRLAALEFIDRHAAKDLSQMAEAVANLFVVVFYQAETGRATRSDFREAMTAVRQALQQYAEASKCHGVISGKGADKAWS</sequence>
<organism evidence="1 2">
    <name type="scientific">Burkholderia ubonensis</name>
    <dbReference type="NCBI Taxonomy" id="101571"/>
    <lineage>
        <taxon>Bacteria</taxon>
        <taxon>Pseudomonadati</taxon>
        <taxon>Pseudomonadota</taxon>
        <taxon>Betaproteobacteria</taxon>
        <taxon>Burkholderiales</taxon>
        <taxon>Burkholderiaceae</taxon>
        <taxon>Burkholderia</taxon>
        <taxon>Burkholderia cepacia complex</taxon>
    </lineage>
</organism>
<gene>
    <name evidence="1" type="ORF">DF015_30225</name>
</gene>
<evidence type="ECO:0000313" key="2">
    <source>
        <dbReference type="Proteomes" id="UP000273734"/>
    </source>
</evidence>
<dbReference type="InterPro" id="IPR024640">
    <property type="entry name" value="Toxin-antitoxin_type_1_toxin"/>
</dbReference>
<comment type="caution">
    <text evidence="1">The sequence shown here is derived from an EMBL/GenBank/DDBJ whole genome shotgun (WGS) entry which is preliminary data.</text>
</comment>
<dbReference type="Proteomes" id="UP000273734">
    <property type="component" value="Unassembled WGS sequence"/>
</dbReference>
<dbReference type="AlphaFoldDB" id="A0AB74D411"/>
<evidence type="ECO:0000313" key="1">
    <source>
        <dbReference type="EMBL" id="RQP70463.1"/>
    </source>
</evidence>
<dbReference type="RefSeq" id="WP_095412726.1">
    <property type="nucleotide sequence ID" value="NZ_QTNY01000028.1"/>
</dbReference>
<dbReference type="EMBL" id="QTNY01000028">
    <property type="protein sequence ID" value="RQP70463.1"/>
    <property type="molecule type" value="Genomic_DNA"/>
</dbReference>
<accession>A0AB74D411</accession>
<protein>
    <submittedName>
        <fullName evidence="1">Type I toxin-antitoxin system ptaRNA1 family toxin</fullName>
    </submittedName>
</protein>
<reference evidence="1 2" key="1">
    <citation type="submission" date="2018-08" db="EMBL/GenBank/DDBJ databases">
        <title>Comparative analysis of Burkholderia isolates from Puerto Rico.</title>
        <authorList>
            <person name="Hall C."/>
            <person name="Sahl J."/>
            <person name="Wagner D."/>
        </authorList>
    </citation>
    <scope>NUCLEOTIDE SEQUENCE [LARGE SCALE GENOMIC DNA]</scope>
    <source>
        <strain evidence="1 2">Bp8964</strain>
    </source>
</reference>
<proteinExistence type="predicted"/>
<dbReference type="Pfam" id="PF12703">
    <property type="entry name" value="ptaRNA1_toxin"/>
    <property type="match status" value="1"/>
</dbReference>